<proteinExistence type="predicted"/>
<name>A0ABW7AXE0_9ACTN</name>
<dbReference type="InterPro" id="IPR001387">
    <property type="entry name" value="Cro/C1-type_HTH"/>
</dbReference>
<dbReference type="RefSeq" id="WP_392815164.1">
    <property type="nucleotide sequence ID" value="NZ_JBICYV010000002.1"/>
</dbReference>
<reference evidence="2 3" key="1">
    <citation type="submission" date="2024-10" db="EMBL/GenBank/DDBJ databases">
        <title>The Natural Products Discovery Center: Release of the First 8490 Sequenced Strains for Exploring Actinobacteria Biosynthetic Diversity.</title>
        <authorList>
            <person name="Kalkreuter E."/>
            <person name="Kautsar S.A."/>
            <person name="Yang D."/>
            <person name="Bader C.D."/>
            <person name="Teijaro C.N."/>
            <person name="Fluegel L."/>
            <person name="Davis C.M."/>
            <person name="Simpson J.R."/>
            <person name="Lauterbach L."/>
            <person name="Steele A.D."/>
            <person name="Gui C."/>
            <person name="Meng S."/>
            <person name="Li G."/>
            <person name="Viehrig K."/>
            <person name="Ye F."/>
            <person name="Su P."/>
            <person name="Kiefer A.F."/>
            <person name="Nichols A."/>
            <person name="Cepeda A.J."/>
            <person name="Yan W."/>
            <person name="Fan B."/>
            <person name="Jiang Y."/>
            <person name="Adhikari A."/>
            <person name="Zheng C.-J."/>
            <person name="Schuster L."/>
            <person name="Cowan T.M."/>
            <person name="Smanski M.J."/>
            <person name="Chevrette M.G."/>
            <person name="De Carvalho L.P.S."/>
            <person name="Shen B."/>
        </authorList>
    </citation>
    <scope>NUCLEOTIDE SEQUENCE [LARGE SCALE GENOMIC DNA]</scope>
    <source>
        <strain evidence="2 3">NPDC048320</strain>
    </source>
</reference>
<evidence type="ECO:0000256" key="1">
    <source>
        <dbReference type="SAM" id="MobiDB-lite"/>
    </source>
</evidence>
<keyword evidence="3" id="KW-1185">Reference proteome</keyword>
<dbReference type="InterPro" id="IPR021224">
    <property type="entry name" value="DUF2690"/>
</dbReference>
<dbReference type="EMBL" id="JBICYV010000002">
    <property type="protein sequence ID" value="MFG3009553.1"/>
    <property type="molecule type" value="Genomic_DNA"/>
</dbReference>
<dbReference type="Proteomes" id="UP001604267">
    <property type="component" value="Unassembled WGS sequence"/>
</dbReference>
<evidence type="ECO:0000313" key="3">
    <source>
        <dbReference type="Proteomes" id="UP001604267"/>
    </source>
</evidence>
<dbReference type="Gene3D" id="1.10.260.40">
    <property type="entry name" value="lambda repressor-like DNA-binding domains"/>
    <property type="match status" value="1"/>
</dbReference>
<evidence type="ECO:0000313" key="2">
    <source>
        <dbReference type="EMBL" id="MFG3009553.1"/>
    </source>
</evidence>
<accession>A0ABW7AXE0</accession>
<gene>
    <name evidence="2" type="ORF">ACGFZB_03680</name>
</gene>
<sequence length="282" mass="29315">MPAELPDTHRRLLEELRRLKSRHGWTFAQLARKTGYSTASWQRYLSGRAMPPWGAVDALGRLASQEDGRLRALWESATAAVARQSAAQRTAPLTRNGEEAADGGPGAAPRPRSPTTLLAGLLGTALLVASSLALLSPWDAGTASRVPAPRGAPPNAPVWPWPLPTTTGPPAGAPCLANGCRGRDPYRLGCDRSSVPVHAVSAGHRTLTLRYSPVCRAVWAEVAPSAGTSVLTVSGDGGAVTAPPGDARTGMLGAAPGRARGNVNLPDRQLGVSAGTSWVVDQ</sequence>
<dbReference type="Pfam" id="PF13560">
    <property type="entry name" value="HTH_31"/>
    <property type="match status" value="1"/>
</dbReference>
<dbReference type="Pfam" id="PF10901">
    <property type="entry name" value="DUF2690"/>
    <property type="match status" value="1"/>
</dbReference>
<dbReference type="CDD" id="cd00093">
    <property type="entry name" value="HTH_XRE"/>
    <property type="match status" value="1"/>
</dbReference>
<feature type="region of interest" description="Disordered" evidence="1">
    <location>
        <begin position="84"/>
        <end position="115"/>
    </location>
</feature>
<dbReference type="InterPro" id="IPR010982">
    <property type="entry name" value="Lambda_DNA-bd_dom_sf"/>
</dbReference>
<comment type="caution">
    <text evidence="2">The sequence shown here is derived from an EMBL/GenBank/DDBJ whole genome shotgun (WGS) entry which is preliminary data.</text>
</comment>
<dbReference type="SUPFAM" id="SSF47413">
    <property type="entry name" value="lambda repressor-like DNA-binding domains"/>
    <property type="match status" value="1"/>
</dbReference>
<protein>
    <submittedName>
        <fullName evidence="2">Helix-turn-helix domain-containing protein</fullName>
    </submittedName>
</protein>
<organism evidence="2 3">
    <name type="scientific">Streptomyces cinerochromogenes</name>
    <dbReference type="NCBI Taxonomy" id="66422"/>
    <lineage>
        <taxon>Bacteria</taxon>
        <taxon>Bacillati</taxon>
        <taxon>Actinomycetota</taxon>
        <taxon>Actinomycetes</taxon>
        <taxon>Kitasatosporales</taxon>
        <taxon>Streptomycetaceae</taxon>
        <taxon>Streptomyces</taxon>
    </lineage>
</organism>